<organism evidence="1 2">
    <name type="scientific">Hymenobacter rubripertinctus</name>
    <dbReference type="NCBI Taxonomy" id="2029981"/>
    <lineage>
        <taxon>Bacteria</taxon>
        <taxon>Pseudomonadati</taxon>
        <taxon>Bacteroidota</taxon>
        <taxon>Cytophagia</taxon>
        <taxon>Cytophagales</taxon>
        <taxon>Hymenobacteraceae</taxon>
        <taxon>Hymenobacter</taxon>
    </lineage>
</organism>
<dbReference type="Proteomes" id="UP000284250">
    <property type="component" value="Unassembled WGS sequence"/>
</dbReference>
<proteinExistence type="predicted"/>
<dbReference type="AlphaFoldDB" id="A0A418QJT7"/>
<dbReference type="EMBL" id="QYCN01000055">
    <property type="protein sequence ID" value="RIY05457.1"/>
    <property type="molecule type" value="Genomic_DNA"/>
</dbReference>
<reference evidence="1 2" key="1">
    <citation type="submission" date="2019-01" db="EMBL/GenBank/DDBJ databases">
        <title>Hymenobacter humicola sp. nov., isolated from soils in Antarctica.</title>
        <authorList>
            <person name="Sedlacek I."/>
            <person name="Holochova P."/>
            <person name="Kralova S."/>
            <person name="Pantucek R."/>
            <person name="Stankova E."/>
            <person name="Vrbovska V."/>
            <person name="Kristofova L."/>
            <person name="Svec P."/>
            <person name="Busse H.-J."/>
        </authorList>
    </citation>
    <scope>NUCLEOTIDE SEQUENCE [LARGE SCALE GENOMIC DNA]</scope>
    <source>
        <strain evidence="1 2">CCM 8852</strain>
    </source>
</reference>
<protein>
    <submittedName>
        <fullName evidence="1">Uncharacterized protein</fullName>
    </submittedName>
</protein>
<gene>
    <name evidence="1" type="ORF">D0T11_20390</name>
</gene>
<comment type="caution">
    <text evidence="1">The sequence shown here is derived from an EMBL/GenBank/DDBJ whole genome shotgun (WGS) entry which is preliminary data.</text>
</comment>
<evidence type="ECO:0000313" key="2">
    <source>
        <dbReference type="Proteomes" id="UP000284250"/>
    </source>
</evidence>
<evidence type="ECO:0000313" key="1">
    <source>
        <dbReference type="EMBL" id="RIY05457.1"/>
    </source>
</evidence>
<name>A0A418QJT7_9BACT</name>
<accession>A0A418QJT7</accession>
<keyword evidence="2" id="KW-1185">Reference proteome</keyword>
<sequence length="492" mass="51927">MERKTQEQLLTELNANIRSAGNGSKTTADDVRQILTSLIAELFNRTEEPINDGTSGSAIVIEQDLTSNSALTVPSVAAVRNAFDATNFGAVYNSIADAITSASVRTYYDTAQLAINGAGEGGTVNIYSTKYSTPTTPGGAFAGLSFPAQTLTINMYGLALTSPDANTDILVFRGGFKTIFNGFNSTVITNSALAGDPNGIGWTIWGRGNPGMDLTINNLDIILSTINSTGFVLSSAGTYKYTGNIDLALSPVSSTVSRNRQAIYIASPGVLDFFGKGNITARGFAPELNVSKNPALNNCIFDIRGATNNIYWEGNINAYEDVIIKMVAGSKLELTNGVLNAKGRVDGYPLFSSSTGTVVLNNYSILCNAGEEAIRADTVILRGNSVVVGNIVATTIIDERPVATGHITGGVTSILEFIFEAETADAFVRTMGAYQAGEYQTNSLQNVATVAYTINNAASPATLPFTLGIGDKLEVRITRESMTQAAAVILQN</sequence>
<dbReference type="RefSeq" id="WP_119657664.1">
    <property type="nucleotide sequence ID" value="NZ_JBHUOI010000085.1"/>
</dbReference>